<organism evidence="2 3">
    <name type="scientific">Porcisia hertigi</name>
    <dbReference type="NCBI Taxonomy" id="2761500"/>
    <lineage>
        <taxon>Eukaryota</taxon>
        <taxon>Discoba</taxon>
        <taxon>Euglenozoa</taxon>
        <taxon>Kinetoplastea</taxon>
        <taxon>Metakinetoplastina</taxon>
        <taxon>Trypanosomatida</taxon>
        <taxon>Trypanosomatidae</taxon>
        <taxon>Leishmaniinae</taxon>
        <taxon>Porcisia</taxon>
    </lineage>
</organism>
<name>A0A836H9P0_9TRYP</name>
<dbReference type="OrthoDB" id="266492at2759"/>
<gene>
    <name evidence="2" type="ORF">JKF63_02528</name>
</gene>
<dbReference type="EMBL" id="JAFJZO010000032">
    <property type="protein sequence ID" value="KAG5496227.1"/>
    <property type="molecule type" value="Genomic_DNA"/>
</dbReference>
<accession>A0A836H9P0</accession>
<comment type="caution">
    <text evidence="2">The sequence shown here is derived from an EMBL/GenBank/DDBJ whole genome shotgun (WGS) entry which is preliminary data.</text>
</comment>
<evidence type="ECO:0000256" key="1">
    <source>
        <dbReference type="SAM" id="MobiDB-lite"/>
    </source>
</evidence>
<dbReference type="PANTHER" id="PTHR37028">
    <property type="entry name" value="UNNAMED PRODUCT-RELATED"/>
    <property type="match status" value="1"/>
</dbReference>
<feature type="compositionally biased region" description="Polar residues" evidence="1">
    <location>
        <begin position="451"/>
        <end position="467"/>
    </location>
</feature>
<protein>
    <submittedName>
        <fullName evidence="2">Uncharacterized protein</fullName>
    </submittedName>
</protein>
<dbReference type="AlphaFoldDB" id="A0A836H9P0"/>
<feature type="compositionally biased region" description="Low complexity" evidence="1">
    <location>
        <begin position="677"/>
        <end position="694"/>
    </location>
</feature>
<feature type="region of interest" description="Disordered" evidence="1">
    <location>
        <begin position="838"/>
        <end position="857"/>
    </location>
</feature>
<feature type="region of interest" description="Disordered" evidence="1">
    <location>
        <begin position="355"/>
        <end position="376"/>
    </location>
</feature>
<sequence length="1109" mass="121623">MSRPFQSISGSTPVTPTDSRLLQRGETNVLIDSTLARRPTVCCTSFTKACAGTHHSRGSSSAESRDYVDEIASSAFQNCRSAALAPVGCAALQLGTCQDAVSSKAMETGAGSPGMAESRSFCIEGEYQRNGDSVNVHGLDRHIVDNSELIDAVNGAVAEGETTIEVFVPFTDDAAPVELEGQEDIERSMSASHDSVEAGSNAPFDPSVGVWGAVTTERTQCARKRPPLTHGNVSADRATLGVASAAAPSSMSTRHADSAEWAATRTTALEKLRAKFNYRSQSVDSAAPSRRSATRFARHALENVQVRCSPSETVMGRAHDLQGSESFEGRSKPPLPVPKTAATILDELIGDSWISRNGSASGQSSPQKTQVTAGDITEGDGRALLSETIHTPTRTTACSAEFSVIGRSVNGSRFVLRPALSTDVSGISPIKNDASSLLADLYNTLDIKPQTETPTQAHPRSLTTTTPAVGGHRRRTSQAAWETMQELSPDKATEDFCTAQSAPSTTFDSMEKTPINARVVPDTTTHKSLLNHASPLSERVGRSGVVSAFIDGRDADSGLRADPSVSMVQQTRQSPRDSSQVGRRRPSDHQAPPHTDRSAAEASVATRSHDSTTLTRAAERRQQSVKQEMEAKEMAECTFHPLLSPGTRAMVRLVQQRELERTLQEEEKAVASNMDGTHTTVTPTKSSSSPPLDPSTLRATLHTVYDRLYPAELSAAASRRQLLDQEMEYRRLAREELILLRSHCGAASFVPHRSRGGGGAVRTRDTFHSFMCTFLQTDWEEEATVAKVTLEPVAASSSHTQHRVPGGDVTRLAVVQTSYRSPMAVALLEEQRAKRKYHSRRDAQMHGQHGDDTKEDAVGGTEESFRVALFDEFLLRQNAYYLNRARTVRELERKITPAFTPTTTDASTRLVQKMVSRSLLNETMGPETSSIVAQREQKRIPFTSSFVKQHRSPYVNPCTFHPNISPAARAAKEEERRLNGAIDQTVSQQRSSVFERLHMEQKRRLKRREDAKKRAEVEEVEGLTFRPAVNAKCNVGVQSMLSPHNYDSYQAFLNEKRLLMESKRRQQQEEVQQAEVDKCTFRPQITKKPAYVSKMARSFGVLRQQDTEF</sequence>
<feature type="region of interest" description="Disordered" evidence="1">
    <location>
        <begin position="451"/>
        <end position="474"/>
    </location>
</feature>
<evidence type="ECO:0000313" key="3">
    <source>
        <dbReference type="Proteomes" id="UP000674318"/>
    </source>
</evidence>
<evidence type="ECO:0000313" key="2">
    <source>
        <dbReference type="EMBL" id="KAG5496227.1"/>
    </source>
</evidence>
<feature type="region of interest" description="Disordered" evidence="1">
    <location>
        <begin position="671"/>
        <end position="694"/>
    </location>
</feature>
<dbReference type="KEGG" id="phet:94288630"/>
<feature type="compositionally biased region" description="Polar residues" evidence="1">
    <location>
        <begin position="566"/>
        <end position="581"/>
    </location>
</feature>
<feature type="compositionally biased region" description="Polar residues" evidence="1">
    <location>
        <begin position="1"/>
        <end position="20"/>
    </location>
</feature>
<dbReference type="PANTHER" id="PTHR37028:SF4">
    <property type="entry name" value="ALMS MOTIF DOMAIN-CONTAINING PROTEIN"/>
    <property type="match status" value="1"/>
</dbReference>
<feature type="compositionally biased region" description="Basic and acidic residues" evidence="1">
    <location>
        <begin position="840"/>
        <end position="857"/>
    </location>
</feature>
<feature type="compositionally biased region" description="Basic and acidic residues" evidence="1">
    <location>
        <begin position="617"/>
        <end position="631"/>
    </location>
</feature>
<proteinExistence type="predicted"/>
<keyword evidence="3" id="KW-1185">Reference proteome</keyword>
<feature type="region of interest" description="Disordered" evidence="1">
    <location>
        <begin position="554"/>
        <end position="631"/>
    </location>
</feature>
<dbReference type="RefSeq" id="XP_067754710.1">
    <property type="nucleotide sequence ID" value="XM_067898553.1"/>
</dbReference>
<dbReference type="Proteomes" id="UP000674318">
    <property type="component" value="Chromosome 32"/>
</dbReference>
<feature type="compositionally biased region" description="Polar residues" evidence="1">
    <location>
        <begin position="355"/>
        <end position="372"/>
    </location>
</feature>
<feature type="region of interest" description="Disordered" evidence="1">
    <location>
        <begin position="1"/>
        <end position="21"/>
    </location>
</feature>
<dbReference type="GeneID" id="94288630"/>
<reference evidence="2 3" key="1">
    <citation type="submission" date="2021-02" db="EMBL/GenBank/DDBJ databases">
        <title>Porcisia hertigi Genome sequencing and assembly.</title>
        <authorList>
            <person name="Almutairi H."/>
            <person name="Gatherer D."/>
        </authorList>
    </citation>
    <scope>NUCLEOTIDE SEQUENCE [LARGE SCALE GENOMIC DNA]</scope>
    <source>
        <strain evidence="2 3">C119</strain>
    </source>
</reference>